<feature type="compositionally biased region" description="Basic and acidic residues" evidence="3">
    <location>
        <begin position="331"/>
        <end position="344"/>
    </location>
</feature>
<evidence type="ECO:0000256" key="1">
    <source>
        <dbReference type="ARBA" id="ARBA00022884"/>
    </source>
</evidence>
<dbReference type="OrthoDB" id="48651at2759"/>
<gene>
    <name evidence="5" type="ORF">M427DRAFT_53014</name>
</gene>
<feature type="compositionally biased region" description="Basic and acidic residues" evidence="3">
    <location>
        <begin position="177"/>
        <end position="192"/>
    </location>
</feature>
<evidence type="ECO:0000259" key="4">
    <source>
        <dbReference type="PROSITE" id="PS50102"/>
    </source>
</evidence>
<dbReference type="PANTHER" id="PTHR23236">
    <property type="entry name" value="EUKARYOTIC TRANSLATION INITIATION FACTOR 4B/4H"/>
    <property type="match status" value="1"/>
</dbReference>
<dbReference type="EMBL" id="KQ965738">
    <property type="protein sequence ID" value="KXS19602.1"/>
    <property type="molecule type" value="Genomic_DNA"/>
</dbReference>
<feature type="compositionally biased region" description="Low complexity" evidence="3">
    <location>
        <begin position="310"/>
        <end position="327"/>
    </location>
</feature>
<dbReference type="Gene3D" id="3.30.70.330">
    <property type="match status" value="1"/>
</dbReference>
<protein>
    <submittedName>
        <fullName evidence="5">RNA-binding domain-containing protein</fullName>
    </submittedName>
</protein>
<dbReference type="Pfam" id="PF00076">
    <property type="entry name" value="RRM_1"/>
    <property type="match status" value="1"/>
</dbReference>
<dbReference type="SMART" id="SM00360">
    <property type="entry name" value="RRM"/>
    <property type="match status" value="1"/>
</dbReference>
<evidence type="ECO:0000256" key="3">
    <source>
        <dbReference type="SAM" id="MobiDB-lite"/>
    </source>
</evidence>
<sequence>GVFQTVVAGGKDQSWADDVEELPTGPATSASHGSGFRGYDEGGRDRSYDRDSGRSARPRQPVPNNPPYTAFLGNLPYDVHEEDLREFFHPLKLRSVRLVKDRESGQSKGYGYVEFEERGDLEMAVSDGGADFKGRRVRIDVAEPKEGQRSTFDDSRTTGDWRANRPEPIQERGYTSARRDDRGPRDFGRGDFGRGGPVDGPRDRYQRPGAGAGAEPRLERKPLTLLPRSATSSSPQSAEGSPVAKEAPAPAPAAPPKKKFDPFGGARPVDVTEIERKAEERLKQKEEELRKRSEEEKRKREEEEAKKAAAEAAPAPAAHEARPAASAGSWRTREAEGAGARRDGPQGGRGAGGFARGGGFGRGESGGRGDGGRKEERGPRTEARPPARSEGAAWRRPTAAEKEAKADEGSKINKYDLLNEGNE</sequence>
<dbReference type="InterPro" id="IPR012677">
    <property type="entry name" value="Nucleotide-bd_a/b_plait_sf"/>
</dbReference>
<feature type="compositionally biased region" description="Gly residues" evidence="3">
    <location>
        <begin position="345"/>
        <end position="364"/>
    </location>
</feature>
<feature type="compositionally biased region" description="Basic and acidic residues" evidence="3">
    <location>
        <begin position="139"/>
        <end position="170"/>
    </location>
</feature>
<feature type="region of interest" description="Disordered" evidence="3">
    <location>
        <begin position="1"/>
        <end position="69"/>
    </location>
</feature>
<feature type="compositionally biased region" description="Basic and acidic residues" evidence="3">
    <location>
        <begin position="38"/>
        <end position="54"/>
    </location>
</feature>
<dbReference type="OMA" id="GPEDRGM"/>
<dbReference type="InterPro" id="IPR035979">
    <property type="entry name" value="RBD_domain_sf"/>
</dbReference>
<feature type="non-terminal residue" evidence="5">
    <location>
        <position position="1"/>
    </location>
</feature>
<feature type="region of interest" description="Disordered" evidence="3">
    <location>
        <begin position="139"/>
        <end position="423"/>
    </location>
</feature>
<feature type="compositionally biased region" description="Basic and acidic residues" evidence="3">
    <location>
        <begin position="398"/>
        <end position="414"/>
    </location>
</feature>
<reference evidence="5 6" key="1">
    <citation type="journal article" date="2015" name="Genome Biol. Evol.">
        <title>Phylogenomic analyses indicate that early fungi evolved digesting cell walls of algal ancestors of land plants.</title>
        <authorList>
            <person name="Chang Y."/>
            <person name="Wang S."/>
            <person name="Sekimoto S."/>
            <person name="Aerts A.L."/>
            <person name="Choi C."/>
            <person name="Clum A."/>
            <person name="LaButti K.M."/>
            <person name="Lindquist E.A."/>
            <person name="Yee Ngan C."/>
            <person name="Ohm R.A."/>
            <person name="Salamov A.A."/>
            <person name="Grigoriev I.V."/>
            <person name="Spatafora J.W."/>
            <person name="Berbee M.L."/>
        </authorList>
    </citation>
    <scope>NUCLEOTIDE SEQUENCE [LARGE SCALE GENOMIC DNA]</scope>
    <source>
        <strain evidence="5 6">JEL478</strain>
    </source>
</reference>
<feature type="domain" description="RRM" evidence="4">
    <location>
        <begin position="68"/>
        <end position="144"/>
    </location>
</feature>
<keyword evidence="6" id="KW-1185">Reference proteome</keyword>
<dbReference type="GO" id="GO:0003723">
    <property type="term" value="F:RNA binding"/>
    <property type="evidence" value="ECO:0007669"/>
    <property type="project" value="UniProtKB-UniRule"/>
</dbReference>
<dbReference type="AlphaFoldDB" id="A0A139AS84"/>
<dbReference type="PROSITE" id="PS50102">
    <property type="entry name" value="RRM"/>
    <property type="match status" value="1"/>
</dbReference>
<feature type="compositionally biased region" description="Basic and acidic residues" evidence="3">
    <location>
        <begin position="365"/>
        <end position="387"/>
    </location>
</feature>
<keyword evidence="1 2" id="KW-0694">RNA-binding</keyword>
<dbReference type="PANTHER" id="PTHR23236:SF11">
    <property type="entry name" value="EUKARYOTIC TRANSLATION INITIATION FACTOR 4H"/>
    <property type="match status" value="1"/>
</dbReference>
<proteinExistence type="predicted"/>
<evidence type="ECO:0000256" key="2">
    <source>
        <dbReference type="PROSITE-ProRule" id="PRU00176"/>
    </source>
</evidence>
<name>A0A139AS84_GONPJ</name>
<dbReference type="STRING" id="1344416.A0A139AS84"/>
<organism evidence="5 6">
    <name type="scientific">Gonapodya prolifera (strain JEL478)</name>
    <name type="common">Monoblepharis prolifera</name>
    <dbReference type="NCBI Taxonomy" id="1344416"/>
    <lineage>
        <taxon>Eukaryota</taxon>
        <taxon>Fungi</taxon>
        <taxon>Fungi incertae sedis</taxon>
        <taxon>Chytridiomycota</taxon>
        <taxon>Chytridiomycota incertae sedis</taxon>
        <taxon>Monoblepharidomycetes</taxon>
        <taxon>Monoblepharidales</taxon>
        <taxon>Gonapodyaceae</taxon>
        <taxon>Gonapodya</taxon>
    </lineage>
</organism>
<accession>A0A139AS84</accession>
<dbReference type="SUPFAM" id="SSF54928">
    <property type="entry name" value="RNA-binding domain, RBD"/>
    <property type="match status" value="1"/>
</dbReference>
<dbReference type="InterPro" id="IPR000504">
    <property type="entry name" value="RRM_dom"/>
</dbReference>
<evidence type="ECO:0000313" key="5">
    <source>
        <dbReference type="EMBL" id="KXS19602.1"/>
    </source>
</evidence>
<evidence type="ECO:0000313" key="6">
    <source>
        <dbReference type="Proteomes" id="UP000070544"/>
    </source>
</evidence>
<feature type="compositionally biased region" description="Polar residues" evidence="3">
    <location>
        <begin position="229"/>
        <end position="239"/>
    </location>
</feature>
<dbReference type="Proteomes" id="UP000070544">
    <property type="component" value="Unassembled WGS sequence"/>
</dbReference>
<feature type="compositionally biased region" description="Basic and acidic residues" evidence="3">
    <location>
        <begin position="273"/>
        <end position="309"/>
    </location>
</feature>